<accession>A0A1I4YZB2</accession>
<gene>
    <name evidence="3" type="ORF">SAMN05421738_11253</name>
</gene>
<keyword evidence="1 2" id="KW-0732">Signal</keyword>
<dbReference type="AlphaFoldDB" id="A0A1I4YZB2"/>
<evidence type="ECO:0000256" key="1">
    <source>
        <dbReference type="ARBA" id="ARBA00022729"/>
    </source>
</evidence>
<name>A0A1I4YZB2_9FLAO</name>
<protein>
    <submittedName>
        <fullName evidence="3">Major paralogous domain-containing protein/Por secretion system C-terminal sorting domain-containing protein</fullName>
    </submittedName>
</protein>
<evidence type="ECO:0000313" key="3">
    <source>
        <dbReference type="EMBL" id="SFN43342.1"/>
    </source>
</evidence>
<feature type="chain" id="PRO_5011750929" evidence="2">
    <location>
        <begin position="19"/>
        <end position="346"/>
    </location>
</feature>
<organism evidence="3 4">
    <name type="scientific">Algoriella xinjiangensis</name>
    <dbReference type="NCBI Taxonomy" id="684065"/>
    <lineage>
        <taxon>Bacteria</taxon>
        <taxon>Pseudomonadati</taxon>
        <taxon>Bacteroidota</taxon>
        <taxon>Flavobacteriia</taxon>
        <taxon>Flavobacteriales</taxon>
        <taxon>Weeksellaceae</taxon>
        <taxon>Algoriella</taxon>
    </lineage>
</organism>
<dbReference type="OrthoDB" id="9805760at2"/>
<dbReference type="InterPro" id="IPR026444">
    <property type="entry name" value="Secre_tail"/>
</dbReference>
<evidence type="ECO:0000313" key="4">
    <source>
        <dbReference type="Proteomes" id="UP000199149"/>
    </source>
</evidence>
<keyword evidence="4" id="KW-1185">Reference proteome</keyword>
<proteinExistence type="predicted"/>
<dbReference type="Proteomes" id="UP000199149">
    <property type="component" value="Unassembled WGS sequence"/>
</dbReference>
<dbReference type="STRING" id="684065.SAMN05421738_11253"/>
<dbReference type="RefSeq" id="WP_092908912.1">
    <property type="nucleotide sequence ID" value="NZ_FOUZ01000012.1"/>
</dbReference>
<dbReference type="NCBIfam" id="TIGR04183">
    <property type="entry name" value="Por_Secre_tail"/>
    <property type="match status" value="1"/>
</dbReference>
<reference evidence="4" key="1">
    <citation type="submission" date="2016-10" db="EMBL/GenBank/DDBJ databases">
        <authorList>
            <person name="Varghese N."/>
            <person name="Submissions S."/>
        </authorList>
    </citation>
    <scope>NUCLEOTIDE SEQUENCE [LARGE SCALE GENOMIC DNA]</scope>
    <source>
        <strain evidence="4">XJ109</strain>
    </source>
</reference>
<evidence type="ECO:0000256" key="2">
    <source>
        <dbReference type="SAM" id="SignalP"/>
    </source>
</evidence>
<sequence length="346" mass="38581">MIKKYLLFSVLMTTLTNAQNITAGNNVGDTGQTELIYQDETVNYKTVRAADGYEWLQQNLGSKQIATTINDEAAYGDYFQWGRWDDGHQLKNSETSEDYPTPNNPLGLEKGNPLFFINGGSPWSSNYDGWFANPNQDDSWNAKNIAEITANNGMDPCKAIGETWEIPTEADWTNLMEKEKINPKDDSDSRNGITRAFESNLKIVGAGARKDNSFAFVGQRAYIWTKSASANPNFYRYVYLSGAIAGFGGDAKSHGYTVRCVNKSSNLTITDQQLNKNKIYAVVQNDVLKIVSGSKIKNLKLYNTNGQLILSSFNDNINISKLNHGIYFAIILSNDDSTTTLKFIKK</sequence>
<feature type="signal peptide" evidence="2">
    <location>
        <begin position="1"/>
        <end position="18"/>
    </location>
</feature>
<dbReference type="EMBL" id="FOUZ01000012">
    <property type="protein sequence ID" value="SFN43342.1"/>
    <property type="molecule type" value="Genomic_DNA"/>
</dbReference>